<comment type="pathway">
    <text evidence="7">Amino-acid biosynthesis.</text>
</comment>
<evidence type="ECO:0000256" key="8">
    <source>
        <dbReference type="ARBA" id="ARBA00049144"/>
    </source>
</evidence>
<dbReference type="CDD" id="cd01560">
    <property type="entry name" value="Thr-synth_2"/>
    <property type="match status" value="1"/>
</dbReference>
<evidence type="ECO:0000256" key="7">
    <source>
        <dbReference type="ARBA" id="ARBA00029440"/>
    </source>
</evidence>
<comment type="catalytic activity">
    <reaction evidence="8">
        <text>O-phospho-L-homoserine + H2O = L-threonine + phosphate</text>
        <dbReference type="Rhea" id="RHEA:10840"/>
        <dbReference type="ChEBI" id="CHEBI:15377"/>
        <dbReference type="ChEBI" id="CHEBI:43474"/>
        <dbReference type="ChEBI" id="CHEBI:57590"/>
        <dbReference type="ChEBI" id="CHEBI:57926"/>
        <dbReference type="EC" id="4.2.3.1"/>
    </reaction>
</comment>
<dbReference type="RefSeq" id="WP_198881596.1">
    <property type="nucleotide sequence ID" value="NZ_JAEKJA010000006.1"/>
</dbReference>
<evidence type="ECO:0000256" key="10">
    <source>
        <dbReference type="PIRSR" id="PIRSR604450-51"/>
    </source>
</evidence>
<dbReference type="GO" id="GO:0004795">
    <property type="term" value="F:threonine synthase activity"/>
    <property type="evidence" value="ECO:0007669"/>
    <property type="project" value="UniProtKB-UniRule"/>
</dbReference>
<comment type="cofactor">
    <cofactor evidence="1 10">
        <name>pyridoxal 5'-phosphate</name>
        <dbReference type="ChEBI" id="CHEBI:597326"/>
    </cofactor>
</comment>
<dbReference type="SUPFAM" id="SSF53686">
    <property type="entry name" value="Tryptophan synthase beta subunit-like PLP-dependent enzymes"/>
    <property type="match status" value="1"/>
</dbReference>
<dbReference type="Proteomes" id="UP000609531">
    <property type="component" value="Unassembled WGS sequence"/>
</dbReference>
<reference evidence="12" key="1">
    <citation type="submission" date="2020-12" db="EMBL/GenBank/DDBJ databases">
        <title>Bacterial taxonomy.</title>
        <authorList>
            <person name="Pan X."/>
        </authorList>
    </citation>
    <scope>NUCLEOTIDE SEQUENCE</scope>
    <source>
        <strain evidence="12">B2012</strain>
    </source>
</reference>
<accession>A0A934MCW1</accession>
<evidence type="ECO:0000256" key="1">
    <source>
        <dbReference type="ARBA" id="ARBA00001933"/>
    </source>
</evidence>
<keyword evidence="4" id="KW-0028">Amino-acid biosynthesis</keyword>
<dbReference type="PANTHER" id="PTHR42690">
    <property type="entry name" value="THREONINE SYNTHASE FAMILY MEMBER"/>
    <property type="match status" value="1"/>
</dbReference>
<feature type="domain" description="Threonine synthase N-terminal" evidence="11">
    <location>
        <begin position="2"/>
        <end position="79"/>
    </location>
</feature>
<dbReference type="AlphaFoldDB" id="A0A934MCW1"/>
<dbReference type="InterPro" id="IPR037158">
    <property type="entry name" value="Thr_synth_N_sf"/>
</dbReference>
<comment type="similarity">
    <text evidence="2">Belongs to the threonine synthase family.</text>
</comment>
<feature type="modified residue" description="N6-(pyridoxal phosphate)lysine" evidence="10">
    <location>
        <position position="112"/>
    </location>
</feature>
<dbReference type="PROSITE" id="PS00165">
    <property type="entry name" value="DEHYDRATASE_SER_THR"/>
    <property type="match status" value="1"/>
</dbReference>
<dbReference type="Gene3D" id="3.90.1380.10">
    <property type="entry name" value="Threonine synthase, N-terminal domain"/>
    <property type="match status" value="1"/>
</dbReference>
<dbReference type="EC" id="4.2.3.1" evidence="9"/>
<dbReference type="Pfam" id="PF24857">
    <property type="entry name" value="THR4_C"/>
    <property type="match status" value="1"/>
</dbReference>
<keyword evidence="13" id="KW-1185">Reference proteome</keyword>
<gene>
    <name evidence="12" type="ORF">JCR33_08355</name>
</gene>
<dbReference type="InterPro" id="IPR036052">
    <property type="entry name" value="TrpB-like_PALP_sf"/>
</dbReference>
<evidence type="ECO:0000313" key="12">
    <source>
        <dbReference type="EMBL" id="MBJ3775692.1"/>
    </source>
</evidence>
<evidence type="ECO:0000256" key="2">
    <source>
        <dbReference type="ARBA" id="ARBA00005517"/>
    </source>
</evidence>
<evidence type="ECO:0000256" key="3">
    <source>
        <dbReference type="ARBA" id="ARBA00018679"/>
    </source>
</evidence>
<evidence type="ECO:0000256" key="5">
    <source>
        <dbReference type="ARBA" id="ARBA00022898"/>
    </source>
</evidence>
<keyword evidence="5 10" id="KW-0663">Pyridoxal phosphate</keyword>
<evidence type="ECO:0000256" key="9">
    <source>
        <dbReference type="NCBIfam" id="TIGR00260"/>
    </source>
</evidence>
<dbReference type="InterPro" id="IPR051166">
    <property type="entry name" value="Threonine_Synthase"/>
</dbReference>
<sequence length="465" mass="49533">MQYISTRGGGRPLGFCDATLAGLAADGGLFVPDTYPEFSEAELVALAGQPFEAMALAVLSRFAGGELADAELKSDIDAAMATFRHAARTPLVQIGPRDFVMELFHGPTFAFKDVAMQTLARLMDRILKARGRRATIVTATSGDTGAAAAEAFRGRDAIDLFILYPDGRVSDVQRRQMTTIADANVHTLAVAGDFDDCQRIVKALFVDRTFNERVAMSGVNSINWARVAAQITYYLFGALALGGPHRKVAFSVPTGNFGDILAGYVAGRMGLPIEKLVIATNQNDILDRTARTGRYAPGRVAPSTSPSMDIQVSSNFERLVFDLSGRDAGSVMARMADLSNGFELTDGERAAMARLFASGRADDADTARLIGEIYAETGMIVDPHTAVGLKAARETALPDGVPMVTLATAHPAKFPDAVEAGCGVVPARPAALERVMRDPERMTRVPAEIGAVADHILDHSRAVTA</sequence>
<dbReference type="EMBL" id="JAEKJA010000006">
    <property type="protein sequence ID" value="MBJ3775692.1"/>
    <property type="molecule type" value="Genomic_DNA"/>
</dbReference>
<dbReference type="NCBIfam" id="TIGR00260">
    <property type="entry name" value="thrC"/>
    <property type="match status" value="1"/>
</dbReference>
<dbReference type="PANTHER" id="PTHR42690:SF1">
    <property type="entry name" value="THREONINE SYNTHASE-LIKE 2"/>
    <property type="match status" value="1"/>
</dbReference>
<name>A0A934MCW1_9HYPH</name>
<dbReference type="InterPro" id="IPR004450">
    <property type="entry name" value="Thr_synthase-like"/>
</dbReference>
<keyword evidence="6 12" id="KW-0456">Lyase</keyword>
<dbReference type="GO" id="GO:0030170">
    <property type="term" value="F:pyridoxal phosphate binding"/>
    <property type="evidence" value="ECO:0007669"/>
    <property type="project" value="InterPro"/>
</dbReference>
<evidence type="ECO:0000259" key="11">
    <source>
        <dbReference type="Pfam" id="PF14821"/>
    </source>
</evidence>
<dbReference type="Pfam" id="PF14821">
    <property type="entry name" value="Thr_synth_N"/>
    <property type="match status" value="1"/>
</dbReference>
<dbReference type="InterPro" id="IPR000634">
    <property type="entry name" value="Ser/Thr_deHydtase_PyrdxlP-BS"/>
</dbReference>
<evidence type="ECO:0000313" key="13">
    <source>
        <dbReference type="Proteomes" id="UP000609531"/>
    </source>
</evidence>
<organism evidence="12 13">
    <name type="scientific">Acuticoccus mangrovi</name>
    <dbReference type="NCBI Taxonomy" id="2796142"/>
    <lineage>
        <taxon>Bacteria</taxon>
        <taxon>Pseudomonadati</taxon>
        <taxon>Pseudomonadota</taxon>
        <taxon>Alphaproteobacteria</taxon>
        <taxon>Hyphomicrobiales</taxon>
        <taxon>Amorphaceae</taxon>
        <taxon>Acuticoccus</taxon>
    </lineage>
</organism>
<protein>
    <recommendedName>
        <fullName evidence="3 9">Threonine synthase</fullName>
        <ecNumber evidence="9">4.2.3.1</ecNumber>
    </recommendedName>
</protein>
<dbReference type="InterPro" id="IPR029144">
    <property type="entry name" value="Thr_synth_N"/>
</dbReference>
<dbReference type="GO" id="GO:0009088">
    <property type="term" value="P:threonine biosynthetic process"/>
    <property type="evidence" value="ECO:0007669"/>
    <property type="project" value="UniProtKB-UniRule"/>
</dbReference>
<evidence type="ECO:0000256" key="4">
    <source>
        <dbReference type="ARBA" id="ARBA00022605"/>
    </source>
</evidence>
<proteinExistence type="inferred from homology"/>
<comment type="caution">
    <text evidence="12">The sequence shown here is derived from an EMBL/GenBank/DDBJ whole genome shotgun (WGS) entry which is preliminary data.</text>
</comment>
<evidence type="ECO:0000256" key="6">
    <source>
        <dbReference type="ARBA" id="ARBA00023239"/>
    </source>
</evidence>
<dbReference type="Gene3D" id="3.40.50.1100">
    <property type="match status" value="2"/>
</dbReference>